<evidence type="ECO:0000313" key="2">
    <source>
        <dbReference type="Proteomes" id="UP000271241"/>
    </source>
</evidence>
<protein>
    <recommendedName>
        <fullName evidence="3">Phospholipid scramblase</fullName>
    </recommendedName>
</protein>
<evidence type="ECO:0000313" key="1">
    <source>
        <dbReference type="EMBL" id="RKP07043.1"/>
    </source>
</evidence>
<proteinExistence type="predicted"/>
<dbReference type="SUPFAM" id="SSF54518">
    <property type="entry name" value="Tubby C-terminal domain-like"/>
    <property type="match status" value="1"/>
</dbReference>
<organism evidence="1 2">
    <name type="scientific">Thamnocephalis sphaerospora</name>
    <dbReference type="NCBI Taxonomy" id="78915"/>
    <lineage>
        <taxon>Eukaryota</taxon>
        <taxon>Fungi</taxon>
        <taxon>Fungi incertae sedis</taxon>
        <taxon>Zoopagomycota</taxon>
        <taxon>Zoopagomycotina</taxon>
        <taxon>Zoopagomycetes</taxon>
        <taxon>Zoopagales</taxon>
        <taxon>Sigmoideomycetaceae</taxon>
        <taxon>Thamnocephalis</taxon>
    </lineage>
</organism>
<keyword evidence="2" id="KW-1185">Reference proteome</keyword>
<dbReference type="EMBL" id="KZ992775">
    <property type="protein sequence ID" value="RKP07043.1"/>
    <property type="molecule type" value="Genomic_DNA"/>
</dbReference>
<feature type="non-terminal residue" evidence="1">
    <location>
        <position position="1"/>
    </location>
</feature>
<gene>
    <name evidence="1" type="ORF">THASP1DRAFT_24730</name>
</gene>
<accession>A0A4P9XMB1</accession>
<sequence length="108" mass="12750">DGRNSYCYTLKGEHDQPVAYLIRKWAFSLHFYFVLCDVEGRVLFKIKQPYDMFTPCTYVTDVNNQPIGSVKQSRCRRGRRYKLYAGYIGAESVRKERLSVSHWVPMNE</sequence>
<dbReference type="InterPro" id="IPR025659">
    <property type="entry name" value="Tubby-like_C"/>
</dbReference>
<evidence type="ECO:0008006" key="3">
    <source>
        <dbReference type="Google" id="ProtNLM"/>
    </source>
</evidence>
<dbReference type="AlphaFoldDB" id="A0A4P9XMB1"/>
<name>A0A4P9XMB1_9FUNG</name>
<dbReference type="Proteomes" id="UP000271241">
    <property type="component" value="Unassembled WGS sequence"/>
</dbReference>
<dbReference type="OrthoDB" id="97518at2759"/>
<reference evidence="2" key="1">
    <citation type="journal article" date="2018" name="Nat. Microbiol.">
        <title>Leveraging single-cell genomics to expand the fungal tree of life.</title>
        <authorList>
            <person name="Ahrendt S.R."/>
            <person name="Quandt C.A."/>
            <person name="Ciobanu D."/>
            <person name="Clum A."/>
            <person name="Salamov A."/>
            <person name="Andreopoulos B."/>
            <person name="Cheng J.F."/>
            <person name="Woyke T."/>
            <person name="Pelin A."/>
            <person name="Henrissat B."/>
            <person name="Reynolds N.K."/>
            <person name="Benny G.L."/>
            <person name="Smith M.E."/>
            <person name="James T.Y."/>
            <person name="Grigoriev I.V."/>
        </authorList>
    </citation>
    <scope>NUCLEOTIDE SEQUENCE [LARGE SCALE GENOMIC DNA]</scope>
    <source>
        <strain evidence="2">RSA 1356</strain>
    </source>
</reference>